<feature type="non-terminal residue" evidence="1">
    <location>
        <position position="1"/>
    </location>
</feature>
<feature type="non-terminal residue" evidence="1">
    <location>
        <position position="53"/>
    </location>
</feature>
<reference evidence="1" key="1">
    <citation type="submission" date="2021-06" db="EMBL/GenBank/DDBJ databases">
        <authorList>
            <person name="Kallberg Y."/>
            <person name="Tangrot J."/>
            <person name="Rosling A."/>
        </authorList>
    </citation>
    <scope>NUCLEOTIDE SEQUENCE</scope>
    <source>
        <strain evidence="1">MA461A</strain>
    </source>
</reference>
<name>A0ACA9NHQ1_9GLOM</name>
<dbReference type="EMBL" id="CAJVQC010014331">
    <property type="protein sequence ID" value="CAG8656271.1"/>
    <property type="molecule type" value="Genomic_DNA"/>
</dbReference>
<protein>
    <submittedName>
        <fullName evidence="1">8101_t:CDS:1</fullName>
    </submittedName>
</protein>
<keyword evidence="2" id="KW-1185">Reference proteome</keyword>
<sequence length="53" mass="6208">ERNRLLSPQLEGSRAKSRARLRNNDHQTPNQSQPQNNQPHNDQTKSCDDHHDH</sequence>
<evidence type="ECO:0000313" key="1">
    <source>
        <dbReference type="EMBL" id="CAG8656271.1"/>
    </source>
</evidence>
<proteinExistence type="predicted"/>
<comment type="caution">
    <text evidence="1">The sequence shown here is derived from an EMBL/GenBank/DDBJ whole genome shotgun (WGS) entry which is preliminary data.</text>
</comment>
<organism evidence="1 2">
    <name type="scientific">Racocetra persica</name>
    <dbReference type="NCBI Taxonomy" id="160502"/>
    <lineage>
        <taxon>Eukaryota</taxon>
        <taxon>Fungi</taxon>
        <taxon>Fungi incertae sedis</taxon>
        <taxon>Mucoromycota</taxon>
        <taxon>Glomeromycotina</taxon>
        <taxon>Glomeromycetes</taxon>
        <taxon>Diversisporales</taxon>
        <taxon>Gigasporaceae</taxon>
        <taxon>Racocetra</taxon>
    </lineage>
</organism>
<dbReference type="Proteomes" id="UP000789920">
    <property type="component" value="Unassembled WGS sequence"/>
</dbReference>
<evidence type="ECO:0000313" key="2">
    <source>
        <dbReference type="Proteomes" id="UP000789920"/>
    </source>
</evidence>
<gene>
    <name evidence="1" type="ORF">RPERSI_LOCUS8086</name>
</gene>
<accession>A0ACA9NHQ1</accession>